<evidence type="ECO:0000313" key="4">
    <source>
        <dbReference type="Proteomes" id="UP000463949"/>
    </source>
</evidence>
<reference evidence="3 4" key="1">
    <citation type="submission" date="2017-10" db="EMBL/GenBank/DDBJ databases">
        <title>Coral associated bacteria.</title>
        <authorList>
            <person name="Wang X."/>
        </authorList>
    </citation>
    <scope>NUCLEOTIDE SEQUENCE [LARGE SCALE GENOMIC DNA]</scope>
    <source>
        <strain evidence="3 4">SCSIO 43005</strain>
    </source>
</reference>
<evidence type="ECO:0000256" key="1">
    <source>
        <dbReference type="SAM" id="MobiDB-lite"/>
    </source>
</evidence>
<organism evidence="3 4">
    <name type="scientific">Vreelandella aquamarina</name>
    <dbReference type="NCBI Taxonomy" id="77097"/>
    <lineage>
        <taxon>Bacteria</taxon>
        <taxon>Pseudomonadati</taxon>
        <taxon>Pseudomonadota</taxon>
        <taxon>Gammaproteobacteria</taxon>
        <taxon>Oceanospirillales</taxon>
        <taxon>Halomonadaceae</taxon>
        <taxon>Vreelandella</taxon>
    </lineage>
</organism>
<accession>A0A857GL52</accession>
<sequence>MKALVTYAEAAEMLSVSHWTVRQMVRQGRLTASGEGKGRRVTMGSIRRIGELDAEALELESRSAPGVQKGEKSVCHIKGKARHSGGHRTTTQAANELDALLGQRT</sequence>
<name>A0A857GL52_9GAMM</name>
<proteinExistence type="predicted"/>
<evidence type="ECO:0000313" key="3">
    <source>
        <dbReference type="EMBL" id="QHD50003.1"/>
    </source>
</evidence>
<feature type="region of interest" description="Disordered" evidence="1">
    <location>
        <begin position="80"/>
        <end position="105"/>
    </location>
</feature>
<dbReference type="RefSeq" id="WP_159342315.1">
    <property type="nucleotide sequence ID" value="NZ_CP024621.1"/>
</dbReference>
<dbReference type="NCBIfam" id="TIGR01764">
    <property type="entry name" value="excise"/>
    <property type="match status" value="1"/>
</dbReference>
<dbReference type="Proteomes" id="UP000463949">
    <property type="component" value="Chromosome"/>
</dbReference>
<protein>
    <recommendedName>
        <fullName evidence="2">Helix-turn-helix domain-containing protein</fullName>
    </recommendedName>
</protein>
<dbReference type="InterPro" id="IPR010093">
    <property type="entry name" value="SinI_DNA-bd"/>
</dbReference>
<dbReference type="OrthoDB" id="1003442at2"/>
<evidence type="ECO:0000259" key="2">
    <source>
        <dbReference type="Pfam" id="PF12728"/>
    </source>
</evidence>
<dbReference type="InterPro" id="IPR041657">
    <property type="entry name" value="HTH_17"/>
</dbReference>
<gene>
    <name evidence="3" type="ORF">CTT34_10030</name>
</gene>
<dbReference type="Pfam" id="PF12728">
    <property type="entry name" value="HTH_17"/>
    <property type="match status" value="1"/>
</dbReference>
<dbReference type="AlphaFoldDB" id="A0A857GL52"/>
<dbReference type="GO" id="GO:0003677">
    <property type="term" value="F:DNA binding"/>
    <property type="evidence" value="ECO:0007669"/>
    <property type="project" value="InterPro"/>
</dbReference>
<dbReference type="KEGG" id="hmd:CTT34_10030"/>
<feature type="domain" description="Helix-turn-helix" evidence="2">
    <location>
        <begin position="5"/>
        <end position="44"/>
    </location>
</feature>
<dbReference type="EMBL" id="CP024621">
    <property type="protein sequence ID" value="QHD50003.1"/>
    <property type="molecule type" value="Genomic_DNA"/>
</dbReference>